<proteinExistence type="predicted"/>
<dbReference type="CDD" id="cd16329">
    <property type="entry name" value="LolA_like"/>
    <property type="match status" value="1"/>
</dbReference>
<dbReference type="Gene3D" id="2.50.20.10">
    <property type="entry name" value="Lipoprotein localisation LolA/LolB/LppX"/>
    <property type="match status" value="1"/>
</dbReference>
<evidence type="ECO:0000313" key="2">
    <source>
        <dbReference type="EMBL" id="SVC84990.1"/>
    </source>
</evidence>
<evidence type="ECO:0000259" key="1">
    <source>
        <dbReference type="Pfam" id="PF17131"/>
    </source>
</evidence>
<name>A0A382QJ91_9ZZZZ</name>
<reference evidence="2" key="1">
    <citation type="submission" date="2018-05" db="EMBL/GenBank/DDBJ databases">
        <authorList>
            <person name="Lanie J.A."/>
            <person name="Ng W.-L."/>
            <person name="Kazmierczak K.M."/>
            <person name="Andrzejewski T.M."/>
            <person name="Davidsen T.M."/>
            <person name="Wayne K.J."/>
            <person name="Tettelin H."/>
            <person name="Glass J.I."/>
            <person name="Rusch D."/>
            <person name="Podicherti R."/>
            <person name="Tsui H.-C.T."/>
            <person name="Winkler M.E."/>
        </authorList>
    </citation>
    <scope>NUCLEOTIDE SEQUENCE</scope>
</reference>
<gene>
    <name evidence="2" type="ORF">METZ01_LOCUS337844</name>
</gene>
<organism evidence="2">
    <name type="scientific">marine metagenome</name>
    <dbReference type="NCBI Taxonomy" id="408172"/>
    <lineage>
        <taxon>unclassified sequences</taxon>
        <taxon>metagenomes</taxon>
        <taxon>ecological metagenomes</taxon>
    </lineage>
</organism>
<feature type="non-terminal residue" evidence="2">
    <location>
        <position position="263"/>
    </location>
</feature>
<accession>A0A382QJ91</accession>
<feature type="domain" description="Uncharacterized protein TP-0789" evidence="1">
    <location>
        <begin position="81"/>
        <end position="258"/>
    </location>
</feature>
<dbReference type="EMBL" id="UINC01114584">
    <property type="protein sequence ID" value="SVC84990.1"/>
    <property type="molecule type" value="Genomic_DNA"/>
</dbReference>
<sequence length="263" mass="30555">MIFTKKTSNTINFIIFTMLLTGGFYPAQKVFALSGREIMEKVNARDEGDRSTGEMEMILIDKKGKKRVRKLKTFGRKKDKDTLSLMFFLSPADVKNTGFLTYDYNESGKDDDQWLYLPALRKTKRIAAGDKSGSFMGSDLNYSDMTTPDLDLYDYTLMKETEVRGNKVWQIKAVPKSKDEAKKSGYSKSVIFIRQDNYVMIRAVRWVHKKRRNKYLDVKKLVKIDRIWVSTELHVTTKTGKKTLHKTILKQKNIRFNQDEVNA</sequence>
<dbReference type="InterPro" id="IPR033399">
    <property type="entry name" value="TP_0789-like"/>
</dbReference>
<protein>
    <recommendedName>
        <fullName evidence="1">Uncharacterized protein TP-0789 domain-containing protein</fullName>
    </recommendedName>
</protein>
<dbReference type="AlphaFoldDB" id="A0A382QJ91"/>
<dbReference type="Pfam" id="PF17131">
    <property type="entry name" value="LolA_like"/>
    <property type="match status" value="1"/>
</dbReference>